<sequence length="192" mass="21681">MNSIANGARRAEQVSFVHPTHTAGSDFPNSNDVVLKMYLPLVEQIARGMRRPSSYDDFVQEGLIRLAKAADKWRAMPTEKRSDTFRAYAYKFVRFAMKRVVMKECARTSHIDTVAEFDSIEGAYRGGQEAWAELHLRLKQITKALGTLAANVYVAHELQGLDYRRIASANGIGHSKAQTMQKQVEEFIQRAS</sequence>
<dbReference type="Gene3D" id="1.10.1740.10">
    <property type="match status" value="1"/>
</dbReference>
<dbReference type="InterPro" id="IPR013325">
    <property type="entry name" value="RNA_pol_sigma_r2"/>
</dbReference>
<gene>
    <name evidence="2" type="ORF">AKJ09_00002</name>
    <name evidence="3" type="ORF">AKJ09_00070</name>
</gene>
<dbReference type="STRING" id="1391654.AKJ09_00002"/>
<name>A0A0K1PIG7_9BACT</name>
<reference evidence="2 4" key="1">
    <citation type="submission" date="2015-08" db="EMBL/GenBank/DDBJ databases">
        <authorList>
            <person name="Babu N.S."/>
            <person name="Beckwith C.J."/>
            <person name="Beseler K.G."/>
            <person name="Brison A."/>
            <person name="Carone J.V."/>
            <person name="Caskin T.P."/>
            <person name="Diamond M."/>
            <person name="Durham M.E."/>
            <person name="Foxe J.M."/>
            <person name="Go M."/>
            <person name="Henderson B.A."/>
            <person name="Jones I.B."/>
            <person name="McGettigan J.A."/>
            <person name="Micheletti S.J."/>
            <person name="Nasrallah M.E."/>
            <person name="Ortiz D."/>
            <person name="Piller C.R."/>
            <person name="Privatt S.R."/>
            <person name="Schneider S.L."/>
            <person name="Sharp S."/>
            <person name="Smith T.C."/>
            <person name="Stanton J.D."/>
            <person name="Ullery H.E."/>
            <person name="Wilson R.J."/>
            <person name="Serrano M.G."/>
            <person name="Buck G."/>
            <person name="Lee V."/>
            <person name="Wang Y."/>
            <person name="Carvalho R."/>
            <person name="Voegtly L."/>
            <person name="Shi R."/>
            <person name="Duckworth R."/>
            <person name="Johnson A."/>
            <person name="Loviza R."/>
            <person name="Walstead R."/>
            <person name="Shah Z."/>
            <person name="Kiflezghi M."/>
            <person name="Wade K."/>
            <person name="Ball S.L."/>
            <person name="Bradley K.W."/>
            <person name="Asai D.J."/>
            <person name="Bowman C.A."/>
            <person name="Russell D.A."/>
            <person name="Pope W.H."/>
            <person name="Jacobs-Sera D."/>
            <person name="Hendrix R.W."/>
            <person name="Hatfull G.F."/>
        </authorList>
    </citation>
    <scope>NUCLEOTIDE SEQUENCE [LARGE SCALE GENOMIC DNA]</scope>
    <source>
        <strain evidence="2 4">DSM 27648</strain>
    </source>
</reference>
<dbReference type="AlphaFoldDB" id="A0A0K1PIG7"/>
<dbReference type="OrthoDB" id="2248780at2"/>
<evidence type="ECO:0000313" key="2">
    <source>
        <dbReference type="EMBL" id="AKU93338.1"/>
    </source>
</evidence>
<proteinExistence type="predicted"/>
<dbReference type="GO" id="GO:0003700">
    <property type="term" value="F:DNA-binding transcription factor activity"/>
    <property type="evidence" value="ECO:0007669"/>
    <property type="project" value="InterPro"/>
</dbReference>
<dbReference type="Pfam" id="PF04542">
    <property type="entry name" value="Sigma70_r2"/>
    <property type="match status" value="1"/>
</dbReference>
<dbReference type="NCBIfam" id="TIGR02937">
    <property type="entry name" value="sigma70-ECF"/>
    <property type="match status" value="1"/>
</dbReference>
<dbReference type="KEGG" id="llu:AKJ09_00002"/>
<dbReference type="InterPro" id="IPR007627">
    <property type="entry name" value="RNA_pol_sigma70_r2"/>
</dbReference>
<dbReference type="GO" id="GO:0006352">
    <property type="term" value="P:DNA-templated transcription initiation"/>
    <property type="evidence" value="ECO:0007669"/>
    <property type="project" value="InterPro"/>
</dbReference>
<evidence type="ECO:0000313" key="3">
    <source>
        <dbReference type="EMBL" id="AKU93406.1"/>
    </source>
</evidence>
<dbReference type="RefSeq" id="WP_146644865.1">
    <property type="nucleotide sequence ID" value="NZ_CP012333.1"/>
</dbReference>
<organism evidence="2 4">
    <name type="scientific">Labilithrix luteola</name>
    <dbReference type="NCBI Taxonomy" id="1391654"/>
    <lineage>
        <taxon>Bacteria</taxon>
        <taxon>Pseudomonadati</taxon>
        <taxon>Myxococcota</taxon>
        <taxon>Polyangia</taxon>
        <taxon>Polyangiales</taxon>
        <taxon>Labilitrichaceae</taxon>
        <taxon>Labilithrix</taxon>
    </lineage>
</organism>
<protein>
    <recommendedName>
        <fullName evidence="1">RNA polymerase sigma-70 region 2 domain-containing protein</fullName>
    </recommendedName>
</protein>
<dbReference type="Proteomes" id="UP000064967">
    <property type="component" value="Chromosome"/>
</dbReference>
<dbReference type="KEGG" id="llu:AKJ09_00070"/>
<dbReference type="InterPro" id="IPR014284">
    <property type="entry name" value="RNA_pol_sigma-70_dom"/>
</dbReference>
<dbReference type="EMBL" id="CP012333">
    <property type="protein sequence ID" value="AKU93338.1"/>
    <property type="molecule type" value="Genomic_DNA"/>
</dbReference>
<dbReference type="SUPFAM" id="SSF88946">
    <property type="entry name" value="Sigma2 domain of RNA polymerase sigma factors"/>
    <property type="match status" value="1"/>
</dbReference>
<evidence type="ECO:0000313" key="4">
    <source>
        <dbReference type="Proteomes" id="UP000064967"/>
    </source>
</evidence>
<accession>A0A0K1PIG7</accession>
<feature type="domain" description="RNA polymerase sigma-70 region 2" evidence="1">
    <location>
        <begin position="36"/>
        <end position="100"/>
    </location>
</feature>
<evidence type="ECO:0000259" key="1">
    <source>
        <dbReference type="Pfam" id="PF04542"/>
    </source>
</evidence>
<dbReference type="EMBL" id="CP012333">
    <property type="protein sequence ID" value="AKU93406.1"/>
    <property type="molecule type" value="Genomic_DNA"/>
</dbReference>
<keyword evidence="4" id="KW-1185">Reference proteome</keyword>